<dbReference type="GO" id="GO:0016787">
    <property type="term" value="F:hydrolase activity"/>
    <property type="evidence" value="ECO:0007669"/>
    <property type="project" value="UniProtKB-KW"/>
</dbReference>
<dbReference type="SUPFAM" id="SSF56601">
    <property type="entry name" value="beta-lactamase/transpeptidase-like"/>
    <property type="match status" value="1"/>
</dbReference>
<accession>A0A1K2H6V3</accession>
<dbReference type="InterPro" id="IPR012338">
    <property type="entry name" value="Beta-lactam/transpept-like"/>
</dbReference>
<proteinExistence type="predicted"/>
<sequence length="334" mass="37206">MIAAMSDNPLELVKAYVASGIFPGASFAIVNGQAIEKYVIGYECLRPEPVLLQTDMSYDLASVSKVVGTGTVMIDLVLSGQVELDALLIDYYPDFKGPGSTTLTIRQLLTHTSGIDPFIENRHNLAYDELRAALNQVTVTSDKTFHYTDVNFILLGFMLEEIYGQDLADILQDRVFKPFNMHHTSFVAPDKTVATAWNLPKGLVHDPKAQVLGRHTGSAGLFSDLDDLIAFSQAYFANPVYLLLLKDYAKANKARSLAWDLVGLETSAESSKKQVGQWLLHTGYTGTFILLNLKTQQAVIFLSNRVHLRDERKQWIADRNVLIQAFLKMMKIIS</sequence>
<dbReference type="Pfam" id="PF00144">
    <property type="entry name" value="Beta-lactamase"/>
    <property type="match status" value="1"/>
</dbReference>
<evidence type="ECO:0000259" key="2">
    <source>
        <dbReference type="Pfam" id="PF00144"/>
    </source>
</evidence>
<dbReference type="STRING" id="1122154.SAMN02746068_00369"/>
<evidence type="ECO:0000313" key="3">
    <source>
        <dbReference type="EMBL" id="SFZ71351.1"/>
    </source>
</evidence>
<dbReference type="Proteomes" id="UP000185655">
    <property type="component" value="Unassembled WGS sequence"/>
</dbReference>
<dbReference type="InterPro" id="IPR001466">
    <property type="entry name" value="Beta-lactam-related"/>
</dbReference>
<dbReference type="PANTHER" id="PTHR43283">
    <property type="entry name" value="BETA-LACTAMASE-RELATED"/>
    <property type="match status" value="1"/>
</dbReference>
<dbReference type="EMBL" id="FPKS01000002">
    <property type="protein sequence ID" value="SFZ71351.1"/>
    <property type="molecule type" value="Genomic_DNA"/>
</dbReference>
<evidence type="ECO:0000256" key="1">
    <source>
        <dbReference type="ARBA" id="ARBA00022801"/>
    </source>
</evidence>
<organism evidence="3 4">
    <name type="scientific">Pseudolactococcus chungangensis CAU 28 = DSM 22330</name>
    <dbReference type="NCBI Taxonomy" id="1122154"/>
    <lineage>
        <taxon>Bacteria</taxon>
        <taxon>Bacillati</taxon>
        <taxon>Bacillota</taxon>
        <taxon>Bacilli</taxon>
        <taxon>Lactobacillales</taxon>
        <taxon>Streptococcaceae</taxon>
        <taxon>Pseudolactococcus</taxon>
    </lineage>
</organism>
<dbReference type="Gene3D" id="3.40.710.10">
    <property type="entry name" value="DD-peptidase/beta-lactamase superfamily"/>
    <property type="match status" value="1"/>
</dbReference>
<keyword evidence="1" id="KW-0378">Hydrolase</keyword>
<protein>
    <submittedName>
        <fullName evidence="3">CubicO group peptidase, beta-lactamase class C family</fullName>
    </submittedName>
</protein>
<gene>
    <name evidence="3" type="ORF">SAMN02746068_00369</name>
</gene>
<evidence type="ECO:0000313" key="4">
    <source>
        <dbReference type="Proteomes" id="UP000185655"/>
    </source>
</evidence>
<reference evidence="3 4" key="1">
    <citation type="submission" date="2016-11" db="EMBL/GenBank/DDBJ databases">
        <authorList>
            <person name="Jaros S."/>
            <person name="Januszkiewicz K."/>
            <person name="Wedrychowicz H."/>
        </authorList>
    </citation>
    <scope>NUCLEOTIDE SEQUENCE [LARGE SCALE GENOMIC DNA]</scope>
    <source>
        <strain evidence="3 4">DSM 22330</strain>
    </source>
</reference>
<feature type="domain" description="Beta-lactamase-related" evidence="2">
    <location>
        <begin position="12"/>
        <end position="320"/>
    </location>
</feature>
<dbReference type="InterPro" id="IPR050789">
    <property type="entry name" value="Diverse_Enzym_Activities"/>
</dbReference>
<name>A0A1K2H6V3_9LACT</name>
<dbReference type="OrthoDB" id="9803467at2"/>
<dbReference type="PANTHER" id="PTHR43283:SF11">
    <property type="entry name" value="BETA-LACTAMASE-RELATED DOMAIN-CONTAINING PROTEIN"/>
    <property type="match status" value="1"/>
</dbReference>
<dbReference type="AlphaFoldDB" id="A0A1K2H6V3"/>
<dbReference type="RefSeq" id="WP_096823133.1">
    <property type="nucleotide sequence ID" value="NZ_FPKS01000002.1"/>
</dbReference>